<dbReference type="GO" id="GO:0046872">
    <property type="term" value="F:metal ion binding"/>
    <property type="evidence" value="ECO:0007669"/>
    <property type="project" value="UniProtKB-KW"/>
</dbReference>
<comment type="catalytic activity">
    <reaction evidence="29">
        <text>substance P + H2O = substance P(1-9) + L-Leu-L-Met-NH2</text>
        <dbReference type="Rhea" id="RHEA:71459"/>
        <dbReference type="ChEBI" id="CHEBI:15377"/>
        <dbReference type="ChEBI" id="CHEBI:190692"/>
        <dbReference type="ChEBI" id="CHEBI:190693"/>
        <dbReference type="ChEBI" id="CHEBI:190700"/>
    </reaction>
    <physiologicalReaction direction="left-to-right" evidence="29">
        <dbReference type="Rhea" id="RHEA:71460"/>
    </physiologicalReaction>
</comment>
<evidence type="ECO:0000256" key="19">
    <source>
        <dbReference type="ARBA" id="ARBA00023157"/>
    </source>
</evidence>
<comment type="catalytic activity">
    <reaction evidence="28">
        <text>neurotensin + H2O = neurotensin(1-11) + L-isoleucyl-L-leucine</text>
        <dbReference type="Rhea" id="RHEA:71475"/>
        <dbReference type="ChEBI" id="CHEBI:15377"/>
        <dbReference type="ChEBI" id="CHEBI:147362"/>
        <dbReference type="ChEBI" id="CHEBI:190704"/>
        <dbReference type="ChEBI" id="CHEBI:190706"/>
    </reaction>
    <physiologicalReaction direction="left-to-right" evidence="28">
        <dbReference type="Rhea" id="RHEA:71476"/>
    </physiologicalReaction>
</comment>
<dbReference type="InterPro" id="IPR018497">
    <property type="entry name" value="Peptidase_M13_C"/>
</dbReference>
<evidence type="ECO:0000256" key="24">
    <source>
        <dbReference type="ARBA" id="ARBA00031486"/>
    </source>
</evidence>
<feature type="domain" description="Peptidase M13 N-terminal" evidence="32">
    <location>
        <begin position="71"/>
        <end position="437"/>
    </location>
</feature>
<evidence type="ECO:0000256" key="14">
    <source>
        <dbReference type="ARBA" id="ARBA00022833"/>
    </source>
</evidence>
<dbReference type="SUPFAM" id="SSF55486">
    <property type="entry name" value="Metalloproteases ('zincins'), catalytic domain"/>
    <property type="match status" value="1"/>
</dbReference>
<evidence type="ECO:0000256" key="21">
    <source>
        <dbReference type="ARBA" id="ARBA00023288"/>
    </source>
</evidence>
<dbReference type="InterPro" id="IPR008753">
    <property type="entry name" value="Peptidase_M13_N"/>
</dbReference>
<dbReference type="GeneTree" id="ENSGT00940000156745"/>
<evidence type="ECO:0000256" key="22">
    <source>
        <dbReference type="ARBA" id="ARBA00031127"/>
    </source>
</evidence>
<dbReference type="PRINTS" id="PR00786">
    <property type="entry name" value="NEPRILYSIN"/>
</dbReference>
<evidence type="ECO:0000256" key="28">
    <source>
        <dbReference type="ARBA" id="ARBA00049273"/>
    </source>
</evidence>
<dbReference type="PANTHER" id="PTHR11733">
    <property type="entry name" value="ZINC METALLOPROTEASE FAMILY M13 NEPRILYSIN-RELATED"/>
    <property type="match status" value="1"/>
</dbReference>
<dbReference type="Proteomes" id="UP000694383">
    <property type="component" value="Unplaced"/>
</dbReference>
<evidence type="ECO:0000256" key="1">
    <source>
        <dbReference type="ARBA" id="ARBA00000716"/>
    </source>
</evidence>
<dbReference type="GO" id="GO:0097242">
    <property type="term" value="P:amyloid-beta clearance"/>
    <property type="evidence" value="ECO:0007669"/>
    <property type="project" value="TreeGrafter"/>
</dbReference>
<name>A0A8C7YMY1_9TELE</name>
<evidence type="ECO:0000256" key="9">
    <source>
        <dbReference type="ARBA" id="ARBA00022670"/>
    </source>
</evidence>
<comment type="cofactor">
    <cofactor evidence="2">
        <name>Zn(2+)</name>
        <dbReference type="ChEBI" id="CHEBI:29105"/>
    </cofactor>
</comment>
<evidence type="ECO:0000256" key="20">
    <source>
        <dbReference type="ARBA" id="ARBA00023180"/>
    </source>
</evidence>
<organism evidence="33 34">
    <name type="scientific">Oryzias sinensis</name>
    <name type="common">Chinese medaka</name>
    <dbReference type="NCBI Taxonomy" id="183150"/>
    <lineage>
        <taxon>Eukaryota</taxon>
        <taxon>Metazoa</taxon>
        <taxon>Chordata</taxon>
        <taxon>Craniata</taxon>
        <taxon>Vertebrata</taxon>
        <taxon>Euteleostomi</taxon>
        <taxon>Actinopterygii</taxon>
        <taxon>Neopterygii</taxon>
        <taxon>Teleostei</taxon>
        <taxon>Neoteleostei</taxon>
        <taxon>Acanthomorphata</taxon>
        <taxon>Ovalentaria</taxon>
        <taxon>Atherinomorphae</taxon>
        <taxon>Beloniformes</taxon>
        <taxon>Adrianichthyidae</taxon>
        <taxon>Oryziinae</taxon>
        <taxon>Oryzias</taxon>
    </lineage>
</organism>
<evidence type="ECO:0000256" key="26">
    <source>
        <dbReference type="ARBA" id="ARBA00047638"/>
    </source>
</evidence>
<dbReference type="Gene3D" id="3.40.390.10">
    <property type="entry name" value="Collagenase (Catalytic Domain)"/>
    <property type="match status" value="1"/>
</dbReference>
<evidence type="ECO:0000313" key="34">
    <source>
        <dbReference type="Proteomes" id="UP000694383"/>
    </source>
</evidence>
<keyword evidence="9" id="KW-0645">Protease</keyword>
<evidence type="ECO:0000313" key="33">
    <source>
        <dbReference type="Ensembl" id="ENSOSIP00000031216.1"/>
    </source>
</evidence>
<dbReference type="Pfam" id="PF05649">
    <property type="entry name" value="Peptidase_M13_N"/>
    <property type="match status" value="1"/>
</dbReference>
<dbReference type="PROSITE" id="PS51885">
    <property type="entry name" value="NEPRILYSIN"/>
    <property type="match status" value="1"/>
</dbReference>
<protein>
    <recommendedName>
        <fullName evidence="6">Neprilysin</fullName>
        <ecNumber evidence="5">3.4.24.11</ecNumber>
    </recommendedName>
    <alternativeName>
        <fullName evidence="25">Atriopeptidase</fullName>
    </alternativeName>
    <alternativeName>
        <fullName evidence="23">Enkephalinase</fullName>
    </alternativeName>
    <alternativeName>
        <fullName evidence="22">Neutral endopeptidase 24.11</fullName>
    </alternativeName>
    <alternativeName>
        <fullName evidence="24">Skin fibroblast elastase</fullName>
    </alternativeName>
</protein>
<comment type="catalytic activity">
    <reaction evidence="27">
        <text>substance P + H2O = substance P(1-7) + L-Phe-Gly-L-Leu-L-Met-NH2</text>
        <dbReference type="Rhea" id="RHEA:71467"/>
        <dbReference type="ChEBI" id="CHEBI:15377"/>
        <dbReference type="ChEBI" id="CHEBI:190692"/>
        <dbReference type="ChEBI" id="CHEBI:190695"/>
        <dbReference type="ChEBI" id="CHEBI:190698"/>
    </reaction>
    <physiologicalReaction direction="left-to-right" evidence="27">
        <dbReference type="Rhea" id="RHEA:71468"/>
    </physiologicalReaction>
</comment>
<keyword evidence="34" id="KW-1185">Reference proteome</keyword>
<dbReference type="Pfam" id="PF01431">
    <property type="entry name" value="Peptidase_M13"/>
    <property type="match status" value="1"/>
</dbReference>
<dbReference type="InterPro" id="IPR042089">
    <property type="entry name" value="Peptidase_M13_dom_2"/>
</dbReference>
<dbReference type="Gene3D" id="1.10.1380.10">
    <property type="entry name" value="Neutral endopeptidase , domain2"/>
    <property type="match status" value="1"/>
</dbReference>
<feature type="transmembrane region" description="Helical" evidence="30">
    <location>
        <begin position="20"/>
        <end position="41"/>
    </location>
</feature>
<reference evidence="33" key="1">
    <citation type="submission" date="2025-08" db="UniProtKB">
        <authorList>
            <consortium name="Ensembl"/>
        </authorList>
    </citation>
    <scope>IDENTIFICATION</scope>
</reference>
<evidence type="ECO:0000256" key="15">
    <source>
        <dbReference type="ARBA" id="ARBA00022968"/>
    </source>
</evidence>
<dbReference type="PANTHER" id="PTHR11733:SF114">
    <property type="entry name" value="NEPRILYSIN"/>
    <property type="match status" value="1"/>
</dbReference>
<dbReference type="AlphaFoldDB" id="A0A8C7YMY1"/>
<evidence type="ECO:0000256" key="7">
    <source>
        <dbReference type="ARBA" id="ARBA00022475"/>
    </source>
</evidence>
<keyword evidence="16 30" id="KW-1133">Transmembrane helix</keyword>
<dbReference type="EC" id="3.4.24.11" evidence="5"/>
<dbReference type="InterPro" id="IPR024079">
    <property type="entry name" value="MetalloPept_cat_dom_sf"/>
</dbReference>
<comment type="similarity">
    <text evidence="4">Belongs to the peptidase M13 family.</text>
</comment>
<comment type="catalytic activity">
    <reaction evidence="26">
        <text>neurotensin + H2O = neurotensin(1-10) + L-tyrosyl-L-isoleucyl-L-leucine</text>
        <dbReference type="Rhea" id="RHEA:71479"/>
        <dbReference type="ChEBI" id="CHEBI:15377"/>
        <dbReference type="ChEBI" id="CHEBI:147362"/>
        <dbReference type="ChEBI" id="CHEBI:190705"/>
        <dbReference type="ChEBI" id="CHEBI:190707"/>
    </reaction>
    <physiologicalReaction direction="left-to-right" evidence="26">
        <dbReference type="Rhea" id="RHEA:71480"/>
    </physiologicalReaction>
</comment>
<evidence type="ECO:0000256" key="6">
    <source>
        <dbReference type="ARBA" id="ARBA00022077"/>
    </source>
</evidence>
<evidence type="ECO:0000256" key="4">
    <source>
        <dbReference type="ARBA" id="ARBA00007357"/>
    </source>
</evidence>
<dbReference type="GO" id="GO:0016485">
    <property type="term" value="P:protein processing"/>
    <property type="evidence" value="ECO:0007669"/>
    <property type="project" value="TreeGrafter"/>
</dbReference>
<evidence type="ECO:0000256" key="27">
    <source>
        <dbReference type="ARBA" id="ARBA00048093"/>
    </source>
</evidence>
<evidence type="ECO:0000259" key="32">
    <source>
        <dbReference type="Pfam" id="PF05649"/>
    </source>
</evidence>
<dbReference type="GO" id="GO:0005886">
    <property type="term" value="C:plasma membrane"/>
    <property type="evidence" value="ECO:0007669"/>
    <property type="project" value="UniProtKB-SubCell"/>
</dbReference>
<evidence type="ECO:0000256" key="29">
    <source>
        <dbReference type="ARBA" id="ARBA00049470"/>
    </source>
</evidence>
<evidence type="ECO:0000256" key="13">
    <source>
        <dbReference type="ARBA" id="ARBA00022801"/>
    </source>
</evidence>
<keyword evidence="15" id="KW-0735">Signal-anchor</keyword>
<accession>A0A8C7YMY1</accession>
<keyword evidence="10 30" id="KW-0812">Transmembrane</keyword>
<dbReference type="GlyCosmos" id="A0A8C7YMY1">
    <property type="glycosylation" value="3 sites, No reported glycans"/>
</dbReference>
<dbReference type="CDD" id="cd08662">
    <property type="entry name" value="M13"/>
    <property type="match status" value="1"/>
</dbReference>
<dbReference type="GO" id="GO:0004222">
    <property type="term" value="F:metalloendopeptidase activity"/>
    <property type="evidence" value="ECO:0007669"/>
    <property type="project" value="UniProtKB-EC"/>
</dbReference>
<keyword evidence="12" id="KW-0479">Metal-binding</keyword>
<evidence type="ECO:0000256" key="11">
    <source>
        <dbReference type="ARBA" id="ARBA00022707"/>
    </source>
</evidence>
<proteinExistence type="inferred from homology"/>
<dbReference type="InterPro" id="IPR000718">
    <property type="entry name" value="Peptidase_M13"/>
</dbReference>
<keyword evidence="18 30" id="KW-0472">Membrane</keyword>
<evidence type="ECO:0000256" key="18">
    <source>
        <dbReference type="ARBA" id="ARBA00023136"/>
    </source>
</evidence>
<evidence type="ECO:0000256" key="17">
    <source>
        <dbReference type="ARBA" id="ARBA00023049"/>
    </source>
</evidence>
<evidence type="ECO:0000256" key="2">
    <source>
        <dbReference type="ARBA" id="ARBA00001947"/>
    </source>
</evidence>
<comment type="catalytic activity">
    <reaction evidence="1">
        <text>Preferential cleavage of polypeptides between hydrophobic residues, particularly with Phe or Tyr at P1'.</text>
        <dbReference type="EC" id="3.4.24.11"/>
    </reaction>
</comment>
<feature type="domain" description="Peptidase M13 C-terminal" evidence="31">
    <location>
        <begin position="497"/>
        <end position="703"/>
    </location>
</feature>
<reference evidence="33" key="2">
    <citation type="submission" date="2025-09" db="UniProtKB">
        <authorList>
            <consortium name="Ensembl"/>
        </authorList>
    </citation>
    <scope>IDENTIFICATION</scope>
</reference>
<evidence type="ECO:0000256" key="16">
    <source>
        <dbReference type="ARBA" id="ARBA00022989"/>
    </source>
</evidence>
<evidence type="ECO:0000256" key="25">
    <source>
        <dbReference type="ARBA" id="ARBA00032584"/>
    </source>
</evidence>
<keyword evidence="20" id="KW-0325">Glycoprotein</keyword>
<sequence>MTETNTPKSAKKPRWTSLEIGLITIVSLLFIVIVALIILFATQKTDEMCTTADCTQSASRLIENMDSSVNPCDNFYQYACGGWLKKNIIPETSSRYSTFDILRDELEVILKGVLEKTVDGEAAALTKAKTLYKSCTNESLIEQRGGAPLLDMLPDIFECHKSTFENTQTLTLSMYFDQQTSLGLLSRDYYACTGPYAEACRAYEQFMIDLAKLIRSDRGLKINETLIREEVARVMDLERDIANATDTPEDRNNPVLLYNKMELGDLNTNFTLEVDSKVFDWSHFTAKIMDAVNINISDSEKIINYSPNYYRRLNLVLAKYNKRDLQNYMVWRFAMNMVVGLSRAYRDTRKAFRKALSGTTSEAAVWRQCALYVNNNMDNAVGRLYVQEAFSEKSKELMIKDIREVFISNMDDLSWMDAETKKAAEEKARAIRERIGYSDTIMDDEHLNNEYKDLSYNAEKYFENILQNLEYVQKKRLRKLRVKVNKDEWVTGAAVVNAFYSASKNQIVFPAGILQPPFFSKGQAKSLNYGGIGMVIGHEITHGFDDNGRNYDKDGDLKDWWTPDSTHRFLEQSNCIVDQYSNFSWELANGLHLNGNNTLGENIADNGGIRQAYQAYRNHVKDHGEEPPLPGIDLSHDQLFFLNFAQVWCGTHRPEQAVNSIKVDVHSPGKFRVLGSLQNFPEFAKAFSCNKSSYMIPDNVCRVW</sequence>
<evidence type="ECO:0000256" key="10">
    <source>
        <dbReference type="ARBA" id="ARBA00022692"/>
    </source>
</evidence>
<evidence type="ECO:0000256" key="30">
    <source>
        <dbReference type="SAM" id="Phobius"/>
    </source>
</evidence>
<keyword evidence="19" id="KW-1015">Disulfide bond</keyword>
<comment type="subcellular location">
    <subcellularLocation>
        <location evidence="3">Cell membrane</location>
        <topology evidence="3">Single-pass type II membrane protein</topology>
    </subcellularLocation>
</comment>
<keyword evidence="21" id="KW-0449">Lipoprotein</keyword>
<keyword evidence="14" id="KW-0862">Zinc</keyword>
<dbReference type="Ensembl" id="ENSOSIT00000032903.1">
    <property type="protein sequence ID" value="ENSOSIP00000031216.1"/>
    <property type="gene ID" value="ENSOSIG00000015965.1"/>
</dbReference>
<evidence type="ECO:0000256" key="8">
    <source>
        <dbReference type="ARBA" id="ARBA00022553"/>
    </source>
</evidence>
<keyword evidence="13" id="KW-0378">Hydrolase</keyword>
<keyword evidence="17" id="KW-0482">Metalloprotease</keyword>
<keyword evidence="7" id="KW-1003">Cell membrane</keyword>
<evidence type="ECO:0000256" key="5">
    <source>
        <dbReference type="ARBA" id="ARBA00012521"/>
    </source>
</evidence>
<evidence type="ECO:0000256" key="12">
    <source>
        <dbReference type="ARBA" id="ARBA00022723"/>
    </source>
</evidence>
<evidence type="ECO:0000256" key="3">
    <source>
        <dbReference type="ARBA" id="ARBA00004401"/>
    </source>
</evidence>
<keyword evidence="8" id="KW-0597">Phosphoprotein</keyword>
<evidence type="ECO:0000256" key="23">
    <source>
        <dbReference type="ARBA" id="ARBA00031362"/>
    </source>
</evidence>
<keyword evidence="11" id="KW-0519">Myristate</keyword>
<evidence type="ECO:0000259" key="31">
    <source>
        <dbReference type="Pfam" id="PF01431"/>
    </source>
</evidence>